<reference evidence="1" key="1">
    <citation type="submission" date="2021-02" db="EMBL/GenBank/DDBJ databases">
        <authorList>
            <person name="Nowell W R."/>
        </authorList>
    </citation>
    <scope>NUCLEOTIDE SEQUENCE</scope>
</reference>
<evidence type="ECO:0000313" key="2">
    <source>
        <dbReference type="Proteomes" id="UP000663823"/>
    </source>
</evidence>
<sequence length="235" mass="27292">MQVNLNTNIGSLEEYEIGIYRELKARSRSGDGLDIHHLIQKQIGNTCIPGYSLNNGICIAFRASDHRQIPTLRSDEITSRYVEKHSRQILADNILRDRSVNVIPVRVLLEALHLHVHHYPNVCERLSDTQTQVESRSESLIIILEDEARKSRELEEKGRWALTKGNRLSRLLEKVRKYLQNATTSLNYTTTGKDHDDNEANSHSFVIHEEYDQRLGRNLIYSVRCEFIREETRTE</sequence>
<dbReference type="EMBL" id="CAJOAX010010730">
    <property type="protein sequence ID" value="CAF4080331.1"/>
    <property type="molecule type" value="Genomic_DNA"/>
</dbReference>
<proteinExistence type="predicted"/>
<evidence type="ECO:0000313" key="1">
    <source>
        <dbReference type="EMBL" id="CAF4080331.1"/>
    </source>
</evidence>
<name>A0A819TMU2_9BILA</name>
<dbReference type="AlphaFoldDB" id="A0A819TMU2"/>
<protein>
    <submittedName>
        <fullName evidence="1">Uncharacterized protein</fullName>
    </submittedName>
</protein>
<accession>A0A819TMU2</accession>
<gene>
    <name evidence="1" type="ORF">OTI717_LOCUS33157</name>
</gene>
<dbReference type="Proteomes" id="UP000663823">
    <property type="component" value="Unassembled WGS sequence"/>
</dbReference>
<comment type="caution">
    <text evidence="1">The sequence shown here is derived from an EMBL/GenBank/DDBJ whole genome shotgun (WGS) entry which is preliminary data.</text>
</comment>
<organism evidence="1 2">
    <name type="scientific">Rotaria sordida</name>
    <dbReference type="NCBI Taxonomy" id="392033"/>
    <lineage>
        <taxon>Eukaryota</taxon>
        <taxon>Metazoa</taxon>
        <taxon>Spiralia</taxon>
        <taxon>Gnathifera</taxon>
        <taxon>Rotifera</taxon>
        <taxon>Eurotatoria</taxon>
        <taxon>Bdelloidea</taxon>
        <taxon>Philodinida</taxon>
        <taxon>Philodinidae</taxon>
        <taxon>Rotaria</taxon>
    </lineage>
</organism>